<dbReference type="Proteomes" id="UP001314263">
    <property type="component" value="Unassembled WGS sequence"/>
</dbReference>
<dbReference type="GO" id="GO:0005829">
    <property type="term" value="C:cytosol"/>
    <property type="evidence" value="ECO:0007669"/>
    <property type="project" value="TreeGrafter"/>
</dbReference>
<dbReference type="PROSITE" id="PS50166">
    <property type="entry name" value="IMPORTIN_B_NT"/>
    <property type="match status" value="1"/>
</dbReference>
<comment type="subcellular location">
    <subcellularLocation>
        <location evidence="2">Cytoplasm</location>
    </subcellularLocation>
    <subcellularLocation>
        <location evidence="1">Nucleus</location>
    </subcellularLocation>
</comment>
<organism evidence="9 10">
    <name type="scientific">Coccomyxa viridis</name>
    <dbReference type="NCBI Taxonomy" id="1274662"/>
    <lineage>
        <taxon>Eukaryota</taxon>
        <taxon>Viridiplantae</taxon>
        <taxon>Chlorophyta</taxon>
        <taxon>core chlorophytes</taxon>
        <taxon>Trebouxiophyceae</taxon>
        <taxon>Trebouxiophyceae incertae sedis</taxon>
        <taxon>Coccomyxaceae</taxon>
        <taxon>Coccomyxa</taxon>
    </lineage>
</organism>
<keyword evidence="10" id="KW-1185">Reference proteome</keyword>
<dbReference type="Pfam" id="PF03378">
    <property type="entry name" value="CAS_CSE1"/>
    <property type="match status" value="1"/>
</dbReference>
<evidence type="ECO:0000256" key="5">
    <source>
        <dbReference type="ARBA" id="ARBA00022490"/>
    </source>
</evidence>
<evidence type="ECO:0000256" key="6">
    <source>
        <dbReference type="ARBA" id="ARBA00022927"/>
    </source>
</evidence>
<keyword evidence="6" id="KW-0653">Protein transport</keyword>
<dbReference type="Pfam" id="PF03810">
    <property type="entry name" value="IBN_N"/>
    <property type="match status" value="1"/>
</dbReference>
<feature type="domain" description="Importin N-terminal" evidence="8">
    <location>
        <begin position="27"/>
        <end position="100"/>
    </location>
</feature>
<dbReference type="SMART" id="SM00913">
    <property type="entry name" value="IBN_N"/>
    <property type="match status" value="1"/>
</dbReference>
<dbReference type="Gene3D" id="1.25.10.10">
    <property type="entry name" value="Leucine-rich Repeat Variant"/>
    <property type="match status" value="1"/>
</dbReference>
<dbReference type="AlphaFoldDB" id="A0AAV1IFQ9"/>
<evidence type="ECO:0000256" key="1">
    <source>
        <dbReference type="ARBA" id="ARBA00004123"/>
    </source>
</evidence>
<evidence type="ECO:0000313" key="10">
    <source>
        <dbReference type="Proteomes" id="UP001314263"/>
    </source>
</evidence>
<dbReference type="FunFam" id="1.25.10.10:FF:000507">
    <property type="entry name" value="Exportin-2"/>
    <property type="match status" value="1"/>
</dbReference>
<sequence>MDNPLVRSLSEAFFQTLSSDQRVRKNAEDNIRAASGQPGFALSVLQVVALDAPIEIRQAAAVNFKNHVKFNWVPGNDDRQPIPDSEKEQIKSLLTGLMLSTPPLARAQLSEALSVVSSHDFPRRWATLLPELTERLKSGDAGTVHGVLETANSIFKRFRNAFMSQSVNEDLKHSQQFVEPLLTSLQGLTNGIREASDPATLKQLLSSTRLVLRIFFSMNNPGLTEEFEAVLDKWMAEFHDLLTYSNAALVESDPEQESVVDAVKAAVCENLYLFIQINEDEFEKYLKTFAQDVWTELTKVSLNPGQDNLAMSAIRFLTALAKSVHSKLFSDDSTLKQVCEHIVIPNIRLRDDMEEMFEMNWVEYVRRDTEGSDNDTRRRAATDLVKALTARFEAQVTSLFSGYVAALLAEHASNPAQNWKAKDCALYLVVALAVRGRTAAAGVTSTNQLVNIQDFFNQQVLPELTSPAVDELPILKADALKFLTLMRGQLSTQAVMATFGNLAALLRADSNVVHSYAALAIERLLASRENGRPRFTPGDLSAHLSPLFENLFLAFQKPESAENEYLMKCVMRVITFVGTDIAGVATMCLQRLAAMLLQVCQNPTQPGFNHYLFESVAALIKYSAAADVSKVAELEEHLFPAFNIVLQQDVQEFHPYVFQIFAQLIELRPAPLPAVYMSIFKPLLAPLFWERPGNVPALTRLLQAFCSKAMAEIMQQGHLEAMLGIFQKLMASRTHDQDGFKILEALLNNSPPNTLQPYMAMVWTILFQRLQAAKTARFVRGFLVFLSHFVVKRGPAALQASTDTLQPGVFLMILQQVWMPSMGNVRGDSGEKLVAVASTKVLCELSGLQTARSADGALIWGQLLAATLKSLEQRGEQESTEEAQPEALEDLAEESQGYTAAFAQLHNAARADADAAPDVRDPRQNLAASLARLSQASPGQVSQLVQCSLTSDLQQKLQQYCQIAGVTVA</sequence>
<dbReference type="InterPro" id="IPR001494">
    <property type="entry name" value="Importin-beta_N"/>
</dbReference>
<dbReference type="InterPro" id="IPR011989">
    <property type="entry name" value="ARM-like"/>
</dbReference>
<accession>A0AAV1IFQ9</accession>
<gene>
    <name evidence="9" type="ORF">CVIRNUC_008009</name>
</gene>
<dbReference type="GO" id="GO:0031267">
    <property type="term" value="F:small GTPase binding"/>
    <property type="evidence" value="ECO:0007669"/>
    <property type="project" value="InterPro"/>
</dbReference>
<evidence type="ECO:0000256" key="7">
    <source>
        <dbReference type="ARBA" id="ARBA00023242"/>
    </source>
</evidence>
<dbReference type="InterPro" id="IPR013713">
    <property type="entry name" value="XPO2_central"/>
</dbReference>
<dbReference type="SUPFAM" id="SSF48371">
    <property type="entry name" value="ARM repeat"/>
    <property type="match status" value="1"/>
</dbReference>
<dbReference type="InterPro" id="IPR016024">
    <property type="entry name" value="ARM-type_fold"/>
</dbReference>
<dbReference type="GO" id="GO:0006606">
    <property type="term" value="P:protein import into nucleus"/>
    <property type="evidence" value="ECO:0007669"/>
    <property type="project" value="TreeGrafter"/>
</dbReference>
<dbReference type="PANTHER" id="PTHR10997">
    <property type="entry name" value="IMPORTIN-7, 8, 11"/>
    <property type="match status" value="1"/>
</dbReference>
<name>A0AAV1IFQ9_9CHLO</name>
<dbReference type="GO" id="GO:0005635">
    <property type="term" value="C:nuclear envelope"/>
    <property type="evidence" value="ECO:0007669"/>
    <property type="project" value="TreeGrafter"/>
</dbReference>
<keyword evidence="5" id="KW-0963">Cytoplasm</keyword>
<comment type="caution">
    <text evidence="9">The sequence shown here is derived from an EMBL/GenBank/DDBJ whole genome shotgun (WGS) entry which is preliminary data.</text>
</comment>
<comment type="similarity">
    <text evidence="3">Belongs to the XPO2/CSE1 family.</text>
</comment>
<keyword evidence="4" id="KW-0813">Transport</keyword>
<dbReference type="Pfam" id="PF08506">
    <property type="entry name" value="Cse1"/>
    <property type="match status" value="1"/>
</dbReference>
<dbReference type="EMBL" id="CAUYUE010000011">
    <property type="protein sequence ID" value="CAK0784805.1"/>
    <property type="molecule type" value="Genomic_DNA"/>
</dbReference>
<dbReference type="InterPro" id="IPR005043">
    <property type="entry name" value="XPO2_C"/>
</dbReference>
<protein>
    <recommendedName>
        <fullName evidence="8">Importin N-terminal domain-containing protein</fullName>
    </recommendedName>
</protein>
<evidence type="ECO:0000256" key="2">
    <source>
        <dbReference type="ARBA" id="ARBA00004496"/>
    </source>
</evidence>
<evidence type="ECO:0000256" key="4">
    <source>
        <dbReference type="ARBA" id="ARBA00022448"/>
    </source>
</evidence>
<dbReference type="GO" id="GO:0005049">
    <property type="term" value="F:nuclear export signal receptor activity"/>
    <property type="evidence" value="ECO:0007669"/>
    <property type="project" value="TreeGrafter"/>
</dbReference>
<reference evidence="9 10" key="1">
    <citation type="submission" date="2023-10" db="EMBL/GenBank/DDBJ databases">
        <authorList>
            <person name="Maclean D."/>
            <person name="Macfadyen A."/>
        </authorList>
    </citation>
    <scope>NUCLEOTIDE SEQUENCE [LARGE SCALE GENOMIC DNA]</scope>
</reference>
<proteinExistence type="inferred from homology"/>
<evidence type="ECO:0000259" key="8">
    <source>
        <dbReference type="PROSITE" id="PS50166"/>
    </source>
</evidence>
<dbReference type="PANTHER" id="PTHR10997:SF8">
    <property type="entry name" value="EXPORTIN-2"/>
    <property type="match status" value="1"/>
</dbReference>
<keyword evidence="7" id="KW-0539">Nucleus</keyword>
<evidence type="ECO:0000256" key="3">
    <source>
        <dbReference type="ARBA" id="ARBA00008669"/>
    </source>
</evidence>
<evidence type="ECO:0000313" key="9">
    <source>
        <dbReference type="EMBL" id="CAK0784805.1"/>
    </source>
</evidence>
<dbReference type="GO" id="GO:0006611">
    <property type="term" value="P:protein export from nucleus"/>
    <property type="evidence" value="ECO:0007669"/>
    <property type="project" value="TreeGrafter"/>
</dbReference>